<dbReference type="HOGENOM" id="CLU_086898_0_0_4"/>
<reference evidence="1 2" key="1">
    <citation type="journal article" date="2004" name="Appl. Environ. Microbiol.">
        <title>Mineralization of individual congeners of linear alkylbenzenesulfonate by defined pairs of heterotrophic bacteria.</title>
        <authorList>
            <person name="Schleheck D."/>
            <person name="Knepper T.P."/>
            <person name="Fischer K."/>
            <person name="Cook A.M."/>
        </authorList>
    </citation>
    <scope>NUCLEOTIDE SEQUENCE [LARGE SCALE GENOMIC DNA]</scope>
    <source>
        <strain evidence="2">DSM 14801 / SPH-1</strain>
    </source>
</reference>
<dbReference type="Proteomes" id="UP000000784">
    <property type="component" value="Chromosome"/>
</dbReference>
<dbReference type="eggNOG" id="COG3471">
    <property type="taxonomic scope" value="Bacteria"/>
</dbReference>
<dbReference type="Pfam" id="PF04402">
    <property type="entry name" value="SIMPL"/>
    <property type="match status" value="1"/>
</dbReference>
<dbReference type="Gene3D" id="3.30.110.170">
    <property type="entry name" value="Protein of unknown function (DUF541), domain 1"/>
    <property type="match status" value="1"/>
</dbReference>
<sequence length="289" mass="30903">MNDGANRPERLHTCHHLAACRSERAACSCIPELPFISKGERMSKLSKQLSRPWVKSVVAATALACASGAWAQNAASAQAQPANVVQLSAEGSVDVVQDLLTATLSATREGRDAATVQSQLQKVVEAAMAVTKRSAQSGQMDVSTGSFGIYPRYGKDNKVEGWQGRAEILLQGRDFARITQTAAQVQDMTLSQVGFGLSREAREKVEGEAQAKAIEQFKQRASTLSKSFGFANYSLREVNVSSSDTSVPMPRPRMMAMSAKAAGAEMDAVSVEAGKAQVMVHVSGSVQMY</sequence>
<proteinExistence type="predicted"/>
<dbReference type="Gene3D" id="3.30.70.2970">
    <property type="entry name" value="Protein of unknown function (DUF541), domain 2"/>
    <property type="match status" value="1"/>
</dbReference>
<name>A9BVX8_DELAS</name>
<reference evidence="2" key="2">
    <citation type="submission" date="2007-11" db="EMBL/GenBank/DDBJ databases">
        <title>Complete sequence of Delftia acidovorans DSM 14801 / SPH-1.</title>
        <authorList>
            <person name="Copeland A."/>
            <person name="Lucas S."/>
            <person name="Lapidus A."/>
            <person name="Barry K."/>
            <person name="Glavina del Rio T."/>
            <person name="Dalin E."/>
            <person name="Tice H."/>
            <person name="Pitluck S."/>
            <person name="Lowry S."/>
            <person name="Clum A."/>
            <person name="Schmutz J."/>
            <person name="Larimer F."/>
            <person name="Land M."/>
            <person name="Hauser L."/>
            <person name="Kyrpides N."/>
            <person name="Kim E."/>
            <person name="Schleheck D."/>
            <person name="Richardson P."/>
        </authorList>
    </citation>
    <scope>NUCLEOTIDE SEQUENCE [LARGE SCALE GENOMIC DNA]</scope>
    <source>
        <strain evidence="2">DSM 14801 / SPH-1</strain>
    </source>
</reference>
<dbReference type="PANTHER" id="PTHR34387:SF1">
    <property type="entry name" value="PERIPLASMIC IMMUNOGENIC PROTEIN"/>
    <property type="match status" value="1"/>
</dbReference>
<evidence type="ECO:0000313" key="2">
    <source>
        <dbReference type="Proteomes" id="UP000000784"/>
    </source>
</evidence>
<dbReference type="InterPro" id="IPR007497">
    <property type="entry name" value="SIMPL/DUF541"/>
</dbReference>
<keyword evidence="2" id="KW-1185">Reference proteome</keyword>
<dbReference type="AlphaFoldDB" id="A9BVX8"/>
<organism evidence="1 2">
    <name type="scientific">Delftia acidovorans (strain DSM 14801 / SPH-1)</name>
    <dbReference type="NCBI Taxonomy" id="398578"/>
    <lineage>
        <taxon>Bacteria</taxon>
        <taxon>Pseudomonadati</taxon>
        <taxon>Pseudomonadota</taxon>
        <taxon>Betaproteobacteria</taxon>
        <taxon>Burkholderiales</taxon>
        <taxon>Comamonadaceae</taxon>
        <taxon>Delftia</taxon>
    </lineage>
</organism>
<evidence type="ECO:0008006" key="3">
    <source>
        <dbReference type="Google" id="ProtNLM"/>
    </source>
</evidence>
<evidence type="ECO:0000313" key="1">
    <source>
        <dbReference type="EMBL" id="ABX35491.1"/>
    </source>
</evidence>
<dbReference type="STRING" id="398578.Daci_2853"/>
<dbReference type="EMBL" id="CP000884">
    <property type="protein sequence ID" value="ABX35491.1"/>
    <property type="molecule type" value="Genomic_DNA"/>
</dbReference>
<dbReference type="PANTHER" id="PTHR34387">
    <property type="entry name" value="SLR1258 PROTEIN"/>
    <property type="match status" value="1"/>
</dbReference>
<dbReference type="InterPro" id="IPR052022">
    <property type="entry name" value="26kDa_periplasmic_antigen"/>
</dbReference>
<dbReference type="KEGG" id="dac:Daci_2853"/>
<accession>A9BVX8</accession>
<dbReference type="GO" id="GO:0006974">
    <property type="term" value="P:DNA damage response"/>
    <property type="evidence" value="ECO:0007669"/>
    <property type="project" value="TreeGrafter"/>
</dbReference>
<gene>
    <name evidence="1" type="ordered locus">Daci_2853</name>
</gene>
<protein>
    <recommendedName>
        <fullName evidence="3">DUF541 domain-containing protein</fullName>
    </recommendedName>
</protein>